<dbReference type="AlphaFoldDB" id="A0A9X3BJH1"/>
<reference evidence="1" key="2">
    <citation type="submission" date="2023-04" db="EMBL/GenBank/DDBJ databases">
        <title>Paracnuella aquatica gen. nov., sp. nov., a member of the family Chitinophagaceae isolated from a hot spring.</title>
        <authorList>
            <person name="Wang C."/>
        </authorList>
    </citation>
    <scope>NUCLEOTIDE SEQUENCE</scope>
    <source>
        <strain evidence="1">LB-8</strain>
    </source>
</reference>
<dbReference type="EMBL" id="JAOTIF010000051">
    <property type="protein sequence ID" value="MCU7552847.1"/>
    <property type="molecule type" value="Genomic_DNA"/>
</dbReference>
<evidence type="ECO:0000313" key="2">
    <source>
        <dbReference type="Proteomes" id="UP001155483"/>
    </source>
</evidence>
<dbReference type="Proteomes" id="UP001155483">
    <property type="component" value="Unassembled WGS sequence"/>
</dbReference>
<proteinExistence type="predicted"/>
<comment type="caution">
    <text evidence="1">The sequence shown here is derived from an EMBL/GenBank/DDBJ whole genome shotgun (WGS) entry which is preliminary data.</text>
</comment>
<accession>A0A9X3BJH1</accession>
<evidence type="ECO:0000313" key="1">
    <source>
        <dbReference type="EMBL" id="MCU7552847.1"/>
    </source>
</evidence>
<name>A0A9X3BJH1_9BACT</name>
<sequence length="194" mass="22364">MAIRLLKGLPPVETTSTGDDLNPDVKIVIINNTDTLASFYESWNAWGNDAVMLELQMNDTVYKLHRVNDCWLNKNFPSAVMLFPGDSVMFYFKIVGCTPKSSCACFYSLPRGLRFPTNNLASAQLRAYYQLNLENHLTNLDDQLTMPKEMGDVSIIYPKSHYKKFRKLTVLQKMRSFVCDLLISDWVNIQFDKW</sequence>
<keyword evidence="2" id="KW-1185">Reference proteome</keyword>
<reference evidence="1" key="1">
    <citation type="submission" date="2022-09" db="EMBL/GenBank/DDBJ databases">
        <authorList>
            <person name="Yuan C."/>
            <person name="Ke Z."/>
        </authorList>
    </citation>
    <scope>NUCLEOTIDE SEQUENCE</scope>
    <source>
        <strain evidence="1">LB-8</strain>
    </source>
</reference>
<protein>
    <submittedName>
        <fullName evidence="1">Uncharacterized protein</fullName>
    </submittedName>
</protein>
<organism evidence="1 2">
    <name type="scientific">Paraflavisolibacter caeni</name>
    <dbReference type="NCBI Taxonomy" id="2982496"/>
    <lineage>
        <taxon>Bacteria</taxon>
        <taxon>Pseudomonadati</taxon>
        <taxon>Bacteroidota</taxon>
        <taxon>Chitinophagia</taxon>
        <taxon>Chitinophagales</taxon>
        <taxon>Chitinophagaceae</taxon>
        <taxon>Paraflavisolibacter</taxon>
    </lineage>
</organism>
<gene>
    <name evidence="1" type="ORF">OCK74_27255</name>
</gene>